<dbReference type="Proteomes" id="UP000030754">
    <property type="component" value="Unassembled WGS sequence"/>
</dbReference>
<name>U6MUW8_9EIME</name>
<gene>
    <name evidence="1" type="ORF">ENH_00005620</name>
</gene>
<reference evidence="1" key="2">
    <citation type="submission" date="2013-10" db="EMBL/GenBank/DDBJ databases">
        <authorList>
            <person name="Aslett M."/>
        </authorList>
    </citation>
    <scope>NUCLEOTIDE SEQUENCE [LARGE SCALE GENOMIC DNA]</scope>
    <source>
        <strain evidence="1">Houghton</strain>
    </source>
</reference>
<protein>
    <submittedName>
        <fullName evidence="1">Uncharacterized protein</fullName>
    </submittedName>
</protein>
<organism evidence="1 2">
    <name type="scientific">Eimeria necatrix</name>
    <dbReference type="NCBI Taxonomy" id="51315"/>
    <lineage>
        <taxon>Eukaryota</taxon>
        <taxon>Sar</taxon>
        <taxon>Alveolata</taxon>
        <taxon>Apicomplexa</taxon>
        <taxon>Conoidasida</taxon>
        <taxon>Coccidia</taxon>
        <taxon>Eucoccidiorida</taxon>
        <taxon>Eimeriorina</taxon>
        <taxon>Eimeriidae</taxon>
        <taxon>Eimeria</taxon>
    </lineage>
</organism>
<evidence type="ECO:0000313" key="1">
    <source>
        <dbReference type="EMBL" id="CDJ65475.1"/>
    </source>
</evidence>
<dbReference type="EMBL" id="HG723177">
    <property type="protein sequence ID" value="CDJ65475.1"/>
    <property type="molecule type" value="Genomic_DNA"/>
</dbReference>
<evidence type="ECO:0000313" key="2">
    <source>
        <dbReference type="Proteomes" id="UP000030754"/>
    </source>
</evidence>
<dbReference type="RefSeq" id="XP_013433942.1">
    <property type="nucleotide sequence ID" value="XM_013578488.1"/>
</dbReference>
<accession>U6MUW8</accession>
<reference evidence="1" key="1">
    <citation type="submission" date="2013-10" db="EMBL/GenBank/DDBJ databases">
        <title>Genomic analysis of the causative agents of coccidiosis in chickens.</title>
        <authorList>
            <person name="Reid A.J."/>
            <person name="Blake D."/>
            <person name="Billington K."/>
            <person name="Browne H."/>
            <person name="Dunn M."/>
            <person name="Hung S."/>
            <person name="Kawahara F."/>
            <person name="Miranda-Saavedra D."/>
            <person name="Mourier T."/>
            <person name="Nagra H."/>
            <person name="Otto T.D."/>
            <person name="Rawlings N."/>
            <person name="Sanchez A."/>
            <person name="Sanders M."/>
            <person name="Subramaniam C."/>
            <person name="Tay Y."/>
            <person name="Dear P."/>
            <person name="Doerig C."/>
            <person name="Gruber A."/>
            <person name="Parkinson J."/>
            <person name="Shirley M."/>
            <person name="Wan K.L."/>
            <person name="Berriman M."/>
            <person name="Tomley F."/>
            <person name="Pain A."/>
        </authorList>
    </citation>
    <scope>NUCLEOTIDE SEQUENCE [LARGE SCALE GENOMIC DNA]</scope>
    <source>
        <strain evidence="1">Houghton</strain>
    </source>
</reference>
<keyword evidence="2" id="KW-1185">Reference proteome</keyword>
<dbReference type="AlphaFoldDB" id="U6MUW8"/>
<proteinExistence type="predicted"/>
<dbReference type="OrthoDB" id="10631446at2759"/>
<dbReference type="VEuPathDB" id="ToxoDB:ENH_00005620"/>
<sequence>MGNFISLRLHAAALKAFNLNLKKIWKGQKSLRALKEKGERGQVAESAASSLSYAIQIESELLNPKP</sequence>
<dbReference type="GeneID" id="25470753"/>